<feature type="compositionally biased region" description="Gly residues" evidence="1">
    <location>
        <begin position="99"/>
        <end position="110"/>
    </location>
</feature>
<gene>
    <name evidence="2" type="ORF">THAOC_21884</name>
</gene>
<evidence type="ECO:0000313" key="3">
    <source>
        <dbReference type="Proteomes" id="UP000266841"/>
    </source>
</evidence>
<organism evidence="2 3">
    <name type="scientific">Thalassiosira oceanica</name>
    <name type="common">Marine diatom</name>
    <dbReference type="NCBI Taxonomy" id="159749"/>
    <lineage>
        <taxon>Eukaryota</taxon>
        <taxon>Sar</taxon>
        <taxon>Stramenopiles</taxon>
        <taxon>Ochrophyta</taxon>
        <taxon>Bacillariophyta</taxon>
        <taxon>Coscinodiscophyceae</taxon>
        <taxon>Thalassiosirophycidae</taxon>
        <taxon>Thalassiosirales</taxon>
        <taxon>Thalassiosiraceae</taxon>
        <taxon>Thalassiosira</taxon>
    </lineage>
</organism>
<feature type="compositionally biased region" description="Basic residues" evidence="1">
    <location>
        <begin position="75"/>
        <end position="84"/>
    </location>
</feature>
<accession>K0SAN3</accession>
<evidence type="ECO:0000256" key="1">
    <source>
        <dbReference type="SAM" id="MobiDB-lite"/>
    </source>
</evidence>
<dbReference type="AlphaFoldDB" id="K0SAN3"/>
<comment type="caution">
    <text evidence="2">The sequence shown here is derived from an EMBL/GenBank/DDBJ whole genome shotgun (WGS) entry which is preliminary data.</text>
</comment>
<proteinExistence type="predicted"/>
<keyword evidence="3" id="KW-1185">Reference proteome</keyword>
<reference evidence="2 3" key="1">
    <citation type="journal article" date="2012" name="Genome Biol.">
        <title>Genome and low-iron response of an oceanic diatom adapted to chronic iron limitation.</title>
        <authorList>
            <person name="Lommer M."/>
            <person name="Specht M."/>
            <person name="Roy A.S."/>
            <person name="Kraemer L."/>
            <person name="Andreson R."/>
            <person name="Gutowska M.A."/>
            <person name="Wolf J."/>
            <person name="Bergner S.V."/>
            <person name="Schilhabel M.B."/>
            <person name="Klostermeier U.C."/>
            <person name="Beiko R.G."/>
            <person name="Rosenstiel P."/>
            <person name="Hippler M."/>
            <person name="Laroche J."/>
        </authorList>
    </citation>
    <scope>NUCLEOTIDE SEQUENCE [LARGE SCALE GENOMIC DNA]</scope>
    <source>
        <strain evidence="2 3">CCMP1005</strain>
    </source>
</reference>
<dbReference type="Proteomes" id="UP000266841">
    <property type="component" value="Unassembled WGS sequence"/>
</dbReference>
<sequence>MDEDGAPSHPPSDCGEGDASASSAVRIASRRPHGGALSAPEASGEMDEHSMVSTEVEAWIEHEMRMGGNATSSARARRSIRSRTRSTDNSMSSHSTVGSSGGSGSIGSSGEGARRSSSRRRASARPGNLGNDGDQGPFPSQRSRLTDRTSMDEDIEINQLLGHVT</sequence>
<evidence type="ECO:0000313" key="2">
    <source>
        <dbReference type="EMBL" id="EJK58021.1"/>
    </source>
</evidence>
<dbReference type="EMBL" id="AGNL01026401">
    <property type="protein sequence ID" value="EJK58021.1"/>
    <property type="molecule type" value="Genomic_DNA"/>
</dbReference>
<feature type="region of interest" description="Disordered" evidence="1">
    <location>
        <begin position="1"/>
        <end position="165"/>
    </location>
</feature>
<name>K0SAN3_THAOC</name>
<protein>
    <submittedName>
        <fullName evidence="2">Uncharacterized protein</fullName>
    </submittedName>
</protein>